<evidence type="ECO:0000313" key="2">
    <source>
        <dbReference type="Proteomes" id="UP001234202"/>
    </source>
</evidence>
<proteinExistence type="predicted"/>
<comment type="caution">
    <text evidence="1">The sequence shown here is derived from an EMBL/GenBank/DDBJ whole genome shotgun (WGS) entry which is preliminary data.</text>
</comment>
<organism evidence="1 2">
    <name type="scientific">Naganishia onofrii</name>
    <dbReference type="NCBI Taxonomy" id="1851511"/>
    <lineage>
        <taxon>Eukaryota</taxon>
        <taxon>Fungi</taxon>
        <taxon>Dikarya</taxon>
        <taxon>Basidiomycota</taxon>
        <taxon>Agaricomycotina</taxon>
        <taxon>Tremellomycetes</taxon>
        <taxon>Filobasidiales</taxon>
        <taxon>Filobasidiaceae</taxon>
        <taxon>Naganishia</taxon>
    </lineage>
</organism>
<reference evidence="1" key="1">
    <citation type="submission" date="2023-04" db="EMBL/GenBank/DDBJ databases">
        <title>Draft Genome sequencing of Naganishia species isolated from polar environments using Oxford Nanopore Technology.</title>
        <authorList>
            <person name="Leo P."/>
            <person name="Venkateswaran K."/>
        </authorList>
    </citation>
    <scope>NUCLEOTIDE SEQUENCE</scope>
    <source>
        <strain evidence="1">DBVPG 5303</strain>
    </source>
</reference>
<accession>A0ACC2X7E5</accession>
<protein>
    <submittedName>
        <fullName evidence="1">Uncharacterized protein</fullName>
    </submittedName>
</protein>
<sequence length="345" mass="39046">MPHGSHQDACGITFFGTHYLRQNMVEGLIPKPYRFCNIVELIVRNGTFIVQEAAIEMEGWHTTYSGVNFRLDVSDDIGAPGVEDTLRIVMDHLMLYASKEVTLRKHIRLKVKCTPRVLEKIIELFEARPCFLNLEIDLTAPVTKEDMKRYLLALGSAYSQHWPVHARNPASHQLFLEVQAPAPALEPSWWDEYHLDTDPEAEHMWMQWHGSGMYGHNGADFDEDDPADNMENVVFAILPPEALGRPRVDERSGFVLTLSRALMLKSERQDGIEFWSRSYQVAAPPPAVPTNGQQAVEWDEDAPLLSEIQLRALLLAGLQAAERAHMETADSESETESDGEGRDER</sequence>
<dbReference type="Proteomes" id="UP001234202">
    <property type="component" value="Unassembled WGS sequence"/>
</dbReference>
<gene>
    <name evidence="1" type="ORF">QFC24_005827</name>
</gene>
<name>A0ACC2X7E5_9TREE</name>
<dbReference type="EMBL" id="JASBWV010000025">
    <property type="protein sequence ID" value="KAJ9119356.1"/>
    <property type="molecule type" value="Genomic_DNA"/>
</dbReference>
<evidence type="ECO:0000313" key="1">
    <source>
        <dbReference type="EMBL" id="KAJ9119356.1"/>
    </source>
</evidence>
<keyword evidence="2" id="KW-1185">Reference proteome</keyword>